<keyword evidence="3" id="KW-1185">Reference proteome</keyword>
<dbReference type="OrthoDB" id="9815195at2"/>
<dbReference type="InterPro" id="IPR005490">
    <property type="entry name" value="LD_TPept_cat_dom"/>
</dbReference>
<proteinExistence type="predicted"/>
<comment type="caution">
    <text evidence="2">The sequence shown here is derived from an EMBL/GenBank/DDBJ whole genome shotgun (WGS) entry which is preliminary data.</text>
</comment>
<feature type="signal peptide" evidence="1">
    <location>
        <begin position="1"/>
        <end position="44"/>
    </location>
</feature>
<dbReference type="Proteomes" id="UP000265845">
    <property type="component" value="Unassembled WGS sequence"/>
</dbReference>
<dbReference type="EMBL" id="QWGA01000003">
    <property type="protein sequence ID" value="RIJ30870.1"/>
    <property type="molecule type" value="Genomic_DNA"/>
</dbReference>
<name>A0A399RGW0_9PROT</name>
<evidence type="ECO:0000313" key="3">
    <source>
        <dbReference type="Proteomes" id="UP000265845"/>
    </source>
</evidence>
<organism evidence="2 3">
    <name type="scientific">Henriciella algicola</name>
    <dbReference type="NCBI Taxonomy" id="1608422"/>
    <lineage>
        <taxon>Bacteria</taxon>
        <taxon>Pseudomonadati</taxon>
        <taxon>Pseudomonadota</taxon>
        <taxon>Alphaproteobacteria</taxon>
        <taxon>Hyphomonadales</taxon>
        <taxon>Hyphomonadaceae</taxon>
        <taxon>Henriciella</taxon>
    </lineage>
</organism>
<dbReference type="PANTHER" id="PTHR38477:SF1">
    <property type="entry name" value="MUREIN L,D-TRANSPEPTIDASE CATALYTIC DOMAIN FAMILY PROTEIN"/>
    <property type="match status" value="1"/>
</dbReference>
<dbReference type="AlphaFoldDB" id="A0A399RGW0"/>
<reference evidence="2 3" key="1">
    <citation type="submission" date="2018-08" db="EMBL/GenBank/DDBJ databases">
        <title>Henriciella mobilis sp. nov., isolated from seawater.</title>
        <authorList>
            <person name="Cheng H."/>
            <person name="Wu Y.-H."/>
            <person name="Xu X.-W."/>
            <person name="Guo L.-L."/>
        </authorList>
    </citation>
    <scope>NUCLEOTIDE SEQUENCE [LARGE SCALE GENOMIC DNA]</scope>
    <source>
        <strain evidence="2 3">CCUG67844</strain>
    </source>
</reference>
<dbReference type="GO" id="GO:0016740">
    <property type="term" value="F:transferase activity"/>
    <property type="evidence" value="ECO:0007669"/>
    <property type="project" value="InterPro"/>
</dbReference>
<evidence type="ECO:0008006" key="4">
    <source>
        <dbReference type="Google" id="ProtNLM"/>
    </source>
</evidence>
<sequence length="229" mass="24847">MEPFVAPFKFLPNSFGKLGTMKALIRSFLLSLAAVTLAGTAAFAKTPTDAMGPELWSEAMAARAVHANAVKNDRYMVVIDYRRHSSEPRFFLIDMESMTADEYLVSHGQGSDSDHDGIADTFSNISGSKMTSLGTFVTAETYYGKHGLSLRLDGLDEANSLARDRAIVIHGADYVYGGGKKIGRSWGCPALERAVAEEMIPRIAEGTLIYTRGPELDAKLYAQIVNQAG</sequence>
<evidence type="ECO:0000313" key="2">
    <source>
        <dbReference type="EMBL" id="RIJ30870.1"/>
    </source>
</evidence>
<gene>
    <name evidence="2" type="ORF">D1222_00950</name>
</gene>
<dbReference type="Pfam" id="PF13645">
    <property type="entry name" value="YkuD_2"/>
    <property type="match status" value="1"/>
</dbReference>
<feature type="chain" id="PRO_5017373923" description="Murein L,D-transpeptidase catalytic domain family protein" evidence="1">
    <location>
        <begin position="45"/>
        <end position="229"/>
    </location>
</feature>
<keyword evidence="1" id="KW-0732">Signal</keyword>
<evidence type="ECO:0000256" key="1">
    <source>
        <dbReference type="SAM" id="SignalP"/>
    </source>
</evidence>
<dbReference type="PANTHER" id="PTHR38477">
    <property type="entry name" value="HYPOTHETICAL EXPORTED PROTEIN"/>
    <property type="match status" value="1"/>
</dbReference>
<dbReference type="CDD" id="cd16913">
    <property type="entry name" value="YkuD_like"/>
    <property type="match status" value="1"/>
</dbReference>
<protein>
    <recommendedName>
        <fullName evidence="4">Murein L,D-transpeptidase catalytic domain family protein</fullName>
    </recommendedName>
</protein>
<accession>A0A399RGW0</accession>
<dbReference type="InterPro" id="IPR032676">
    <property type="entry name" value="YkuD_2"/>
</dbReference>